<dbReference type="Pfam" id="PF00420">
    <property type="entry name" value="Oxidored_q2"/>
    <property type="match status" value="1"/>
</dbReference>
<feature type="transmembrane region" description="Helical" evidence="10">
    <location>
        <begin position="33"/>
        <end position="53"/>
    </location>
</feature>
<gene>
    <name evidence="12" type="primary">ND4L</name>
</gene>
<feature type="chain" id="PRO_5004209516" description="NADH-ubiquinone oxidoreductase chain 4L" evidence="11">
    <location>
        <begin position="22"/>
        <end position="99"/>
    </location>
</feature>
<evidence type="ECO:0000256" key="4">
    <source>
        <dbReference type="ARBA" id="ARBA00022692"/>
    </source>
</evidence>
<dbReference type="InterPro" id="IPR039428">
    <property type="entry name" value="NUOK/Mnh_C1-like"/>
</dbReference>
<dbReference type="CTD" id="4539"/>
<evidence type="ECO:0000256" key="8">
    <source>
        <dbReference type="ARBA" id="ARBA00023136"/>
    </source>
</evidence>
<evidence type="ECO:0000256" key="10">
    <source>
        <dbReference type="SAM" id="Phobius"/>
    </source>
</evidence>
<keyword evidence="4 10" id="KW-0812">Transmembrane</keyword>
<dbReference type="GeneID" id="3907693"/>
<feature type="transmembrane region" description="Helical" evidence="10">
    <location>
        <begin position="60"/>
        <end position="83"/>
    </location>
</feature>
<dbReference type="EMBL" id="DQ238599">
    <property type="protein sequence ID" value="ABC00932.1"/>
    <property type="molecule type" value="Genomic_DNA"/>
</dbReference>
<evidence type="ECO:0000256" key="6">
    <source>
        <dbReference type="ARBA" id="ARBA00022989"/>
    </source>
</evidence>
<keyword evidence="8 10" id="KW-0472">Membrane</keyword>
<dbReference type="Gene3D" id="1.10.287.3510">
    <property type="match status" value="1"/>
</dbReference>
<evidence type="ECO:0000256" key="5">
    <source>
        <dbReference type="ARBA" id="ARBA00022967"/>
    </source>
</evidence>
<evidence type="ECO:0000256" key="11">
    <source>
        <dbReference type="SAM" id="SignalP"/>
    </source>
</evidence>
<proteinExistence type="inferred from homology"/>
<evidence type="ECO:0000256" key="7">
    <source>
        <dbReference type="ARBA" id="ARBA00023027"/>
    </source>
</evidence>
<accession>Q2I6Z3</accession>
<keyword evidence="11" id="KW-0732">Signal</keyword>
<evidence type="ECO:0000256" key="1">
    <source>
        <dbReference type="ARBA" id="ARBA00004141"/>
    </source>
</evidence>
<reference evidence="12" key="1">
    <citation type="journal article" date="2006" name="Mol. Phylogenet. Evol.">
        <title>Rolling circle amplification of metazoan mitochondrial genomes.</title>
        <authorList>
            <person name="Simison W.B."/>
            <person name="Lindberg D.R."/>
            <person name="Boore J.L."/>
        </authorList>
    </citation>
    <scope>NUCLEOTIDE SEQUENCE</scope>
</reference>
<keyword evidence="6 10" id="KW-1133">Transmembrane helix</keyword>
<evidence type="ECO:0000313" key="12">
    <source>
        <dbReference type="EMBL" id="ABC00932.1"/>
    </source>
</evidence>
<comment type="subcellular location">
    <subcellularLocation>
        <location evidence="1">Membrane</location>
        <topology evidence="1">Multi-pass membrane protein</topology>
    </subcellularLocation>
</comment>
<name>Q2I6Z3_9GAST</name>
<dbReference type="GO" id="GO:0016020">
    <property type="term" value="C:membrane"/>
    <property type="evidence" value="ECO:0007669"/>
    <property type="project" value="UniProtKB-SubCell"/>
</dbReference>
<geneLocation type="mitochondrion" evidence="12"/>
<feature type="signal peptide" evidence="11">
    <location>
        <begin position="1"/>
        <end position="21"/>
    </location>
</feature>
<dbReference type="RefSeq" id="YP_492560.1">
    <property type="nucleotide sequence ID" value="NC_007782.1"/>
</dbReference>
<comment type="similarity">
    <text evidence="2">Belongs to the complex I subunit 4L family.</text>
</comment>
<evidence type="ECO:0000256" key="2">
    <source>
        <dbReference type="ARBA" id="ARBA00010519"/>
    </source>
</evidence>
<organism evidence="12">
    <name type="scientific">Lottia digitalis</name>
    <name type="common">California fingered limpet</name>
    <dbReference type="NCBI Taxonomy" id="225159"/>
    <lineage>
        <taxon>Eukaryota</taxon>
        <taxon>Metazoa</taxon>
        <taxon>Spiralia</taxon>
        <taxon>Lophotrochozoa</taxon>
        <taxon>Mollusca</taxon>
        <taxon>Gastropoda</taxon>
        <taxon>Patellogastropoda</taxon>
        <taxon>Lottioidea</taxon>
        <taxon>Lottiidae</taxon>
        <taxon>Lottia</taxon>
    </lineage>
</organism>
<dbReference type="AlphaFoldDB" id="Q2I6Z3"/>
<evidence type="ECO:0000256" key="3">
    <source>
        <dbReference type="ARBA" id="ARBA00016612"/>
    </source>
</evidence>
<keyword evidence="5" id="KW-1278">Translocase</keyword>
<keyword evidence="12" id="KW-0496">Mitochondrion</keyword>
<protein>
    <recommendedName>
        <fullName evidence="3">NADH-ubiquinone oxidoreductase chain 4L</fullName>
    </recommendedName>
    <alternativeName>
        <fullName evidence="9">NADH dehydrogenase subunit 4L</fullName>
    </alternativeName>
</protein>
<keyword evidence="7" id="KW-0520">NAD</keyword>
<evidence type="ECO:0000256" key="9">
    <source>
        <dbReference type="ARBA" id="ARBA00031586"/>
    </source>
</evidence>
<sequence length="99" mass="10332">MKLISSTCILGMVLFISGASGLASQKKNLLSILLYLEVCNLGTYLILFTATAANTVSPALLMVFLCLSVCEASVGLAVLVMMARSHGNDYVSTTGVVAL</sequence>